<sequence>MPSGRIRTLDPASPTSTSPEDNEQVNISYEADESSSSWEEVYSDEYEEQFDELPSTPILRRESQANKRNPQTPKNKMSAVTPSTKTTGQSPADLFVDDSTPRNDNPIFFNLSNAPRANSPDLGTGSSSHSSVPSTPTKTAGERHRPTSFRSKLISHAEALREVRHVIVEINVTKAEYKRVRGLFEHLMRDENATPSLLEASVDTTSSRLVRAVEDDDRIQNGNPPRHLPYPPEMIPELLAAVEKAEADRDNWYAETKRLFWLIESIDKRKMPALKLKLEAARKNEAAARQRESVLAAAVAYQKPFTPSGMFSGTGNPANSSPASARQFRPEETPIVTPITSDFSNQTTVAQGIRDAMQRAPDADALETPTKKARR</sequence>
<feature type="compositionally biased region" description="Polar residues" evidence="1">
    <location>
        <begin position="66"/>
        <end position="90"/>
    </location>
</feature>
<keyword evidence="3" id="KW-1185">Reference proteome</keyword>
<protein>
    <submittedName>
        <fullName evidence="2">Uncharacterized protein</fullName>
    </submittedName>
</protein>
<evidence type="ECO:0000313" key="3">
    <source>
        <dbReference type="Proteomes" id="UP000076584"/>
    </source>
</evidence>
<comment type="caution">
    <text evidence="2">The sequence shown here is derived from an EMBL/GenBank/DDBJ whole genome shotgun (WGS) entry which is preliminary data.</text>
</comment>
<feature type="compositionally biased region" description="Acidic residues" evidence="1">
    <location>
        <begin position="41"/>
        <end position="51"/>
    </location>
</feature>
<name>A0A161Y1K9_COLIC</name>
<feature type="compositionally biased region" description="Polar residues" evidence="1">
    <location>
        <begin position="13"/>
        <end position="27"/>
    </location>
</feature>
<organism evidence="2 3">
    <name type="scientific">Colletotrichum incanum</name>
    <name type="common">Soybean anthracnose fungus</name>
    <dbReference type="NCBI Taxonomy" id="1573173"/>
    <lineage>
        <taxon>Eukaryota</taxon>
        <taxon>Fungi</taxon>
        <taxon>Dikarya</taxon>
        <taxon>Ascomycota</taxon>
        <taxon>Pezizomycotina</taxon>
        <taxon>Sordariomycetes</taxon>
        <taxon>Hypocreomycetidae</taxon>
        <taxon>Glomerellales</taxon>
        <taxon>Glomerellaceae</taxon>
        <taxon>Colletotrichum</taxon>
        <taxon>Colletotrichum spaethianum species complex</taxon>
    </lineage>
</organism>
<evidence type="ECO:0000313" key="2">
    <source>
        <dbReference type="EMBL" id="KZL83302.1"/>
    </source>
</evidence>
<dbReference type="EMBL" id="LFIW01001173">
    <property type="protein sequence ID" value="KZL83302.1"/>
    <property type="molecule type" value="Genomic_DNA"/>
</dbReference>
<feature type="compositionally biased region" description="Polar residues" evidence="1">
    <location>
        <begin position="338"/>
        <end position="350"/>
    </location>
</feature>
<feature type="compositionally biased region" description="Low complexity" evidence="1">
    <location>
        <begin position="119"/>
        <end position="137"/>
    </location>
</feature>
<dbReference type="Proteomes" id="UP000076584">
    <property type="component" value="Unassembled WGS sequence"/>
</dbReference>
<feature type="region of interest" description="Disordered" evidence="1">
    <location>
        <begin position="1"/>
        <end position="147"/>
    </location>
</feature>
<gene>
    <name evidence="2" type="ORF">CI238_09855</name>
</gene>
<feature type="region of interest" description="Disordered" evidence="1">
    <location>
        <begin position="334"/>
        <end position="375"/>
    </location>
</feature>
<accession>A0A161Y1K9</accession>
<reference evidence="2 3" key="1">
    <citation type="submission" date="2015-06" db="EMBL/GenBank/DDBJ databases">
        <title>Survival trade-offs in plant roots during colonization by closely related pathogenic and mutualistic fungi.</title>
        <authorList>
            <person name="Hacquard S."/>
            <person name="Kracher B."/>
            <person name="Hiruma K."/>
            <person name="Weinman A."/>
            <person name="Muench P."/>
            <person name="Garrido Oter R."/>
            <person name="Ver Loren van Themaat E."/>
            <person name="Dallerey J.-F."/>
            <person name="Damm U."/>
            <person name="Henrissat B."/>
            <person name="Lespinet O."/>
            <person name="Thon M."/>
            <person name="Kemen E."/>
            <person name="McHardy A.C."/>
            <person name="Schulze-Lefert P."/>
            <person name="O'Connell R.J."/>
        </authorList>
    </citation>
    <scope>NUCLEOTIDE SEQUENCE [LARGE SCALE GENOMIC DNA]</scope>
    <source>
        <strain evidence="2 3">MAFF 238704</strain>
    </source>
</reference>
<proteinExistence type="predicted"/>
<dbReference type="AlphaFoldDB" id="A0A161Y1K9"/>
<evidence type="ECO:0000256" key="1">
    <source>
        <dbReference type="SAM" id="MobiDB-lite"/>
    </source>
</evidence>